<evidence type="ECO:0000313" key="3">
    <source>
        <dbReference type="Proteomes" id="UP001139474"/>
    </source>
</evidence>
<dbReference type="InterPro" id="IPR001466">
    <property type="entry name" value="Beta-lactam-related"/>
</dbReference>
<gene>
    <name evidence="2" type="ORF">NJR55_04825</name>
</gene>
<name>A0A9X2JSL8_9GAMM</name>
<evidence type="ECO:0000313" key="2">
    <source>
        <dbReference type="EMBL" id="MCP1338910.1"/>
    </source>
</evidence>
<feature type="domain" description="Beta-lactamase-related" evidence="1">
    <location>
        <begin position="33"/>
        <end position="306"/>
    </location>
</feature>
<dbReference type="PROSITE" id="PS51257">
    <property type="entry name" value="PROKAR_LIPOPROTEIN"/>
    <property type="match status" value="1"/>
</dbReference>
<dbReference type="AlphaFoldDB" id="A0A9X2JSL8"/>
<protein>
    <submittedName>
        <fullName evidence="2">Beta-lactamase family protein</fullName>
    </submittedName>
</protein>
<dbReference type="InterPro" id="IPR050491">
    <property type="entry name" value="AmpC-like"/>
</dbReference>
<proteinExistence type="predicted"/>
<sequence>MKPLSLLLACFLLTACQDYETAKLSDIPPDVKESVRAAVDNQHRPGVVIGLLTPNGTYFYSYGVTLAGGEDVLSEHSQFAIGSLTKLFTAEMLEVLERKGVVTQQTSVSEIWSTVNDKSDTRLIHLASHTAALPRDLPQEAVAENSVDKLLNELLRNTSLPADYSYSSVGMAILGVSLAKASDSSLKDELTKEVITPLQLAGTGYEPNENIIAARHQTTTPIESSADTPEVAYGAGGLYSTAKDLMSFLKNEMKQSEHLGWKHYQNQSFEAFYHGGDGNGHQAFIAFRPDNGVGVVLLSNSSSDDELQNIALHLIDPGMDLPTFEHRPHQQLTAEALSLYVGSYRLKEDDNSNQINLSLANNRLIYHEFTPEGKTVRKTPLYAIDSKTFELADVPVTISFEDAENKPEATLSFGEQAFTMVRVD</sequence>
<accession>A0A9X2JSL8</accession>
<dbReference type="EMBL" id="JAMZDE010000005">
    <property type="protein sequence ID" value="MCP1338910.1"/>
    <property type="molecule type" value="Genomic_DNA"/>
</dbReference>
<comment type="caution">
    <text evidence="2">The sequence shown here is derived from an EMBL/GenBank/DDBJ whole genome shotgun (WGS) entry which is preliminary data.</text>
</comment>
<evidence type="ECO:0000259" key="1">
    <source>
        <dbReference type="Pfam" id="PF00144"/>
    </source>
</evidence>
<dbReference type="Pfam" id="PF00144">
    <property type="entry name" value="Beta-lactamase"/>
    <property type="match status" value="1"/>
</dbReference>
<reference evidence="2" key="1">
    <citation type="submission" date="2022-06" db="EMBL/GenBank/DDBJ databases">
        <title>Idiomarina rhizosphaerae M1R2S28.</title>
        <authorList>
            <person name="Sun J.-Q."/>
            <person name="Li L.-F."/>
        </authorList>
    </citation>
    <scope>NUCLEOTIDE SEQUENCE</scope>
    <source>
        <strain evidence="2">M1R2S28</strain>
    </source>
</reference>
<dbReference type="SUPFAM" id="SSF56601">
    <property type="entry name" value="beta-lactamase/transpeptidase-like"/>
    <property type="match status" value="1"/>
</dbReference>
<dbReference type="RefSeq" id="WP_253618336.1">
    <property type="nucleotide sequence ID" value="NZ_JAMZDE010000005.1"/>
</dbReference>
<dbReference type="InterPro" id="IPR012338">
    <property type="entry name" value="Beta-lactam/transpept-like"/>
</dbReference>
<dbReference type="Gene3D" id="3.40.710.10">
    <property type="entry name" value="DD-peptidase/beta-lactamase superfamily"/>
    <property type="match status" value="1"/>
</dbReference>
<dbReference type="PANTHER" id="PTHR46825">
    <property type="entry name" value="D-ALANYL-D-ALANINE-CARBOXYPEPTIDASE/ENDOPEPTIDASE AMPH"/>
    <property type="match status" value="1"/>
</dbReference>
<organism evidence="2 3">
    <name type="scientific">Idiomarina rhizosphaerae</name>
    <dbReference type="NCBI Taxonomy" id="2961572"/>
    <lineage>
        <taxon>Bacteria</taxon>
        <taxon>Pseudomonadati</taxon>
        <taxon>Pseudomonadota</taxon>
        <taxon>Gammaproteobacteria</taxon>
        <taxon>Alteromonadales</taxon>
        <taxon>Idiomarinaceae</taxon>
        <taxon>Idiomarina</taxon>
    </lineage>
</organism>
<dbReference type="PANTHER" id="PTHR46825:SF8">
    <property type="entry name" value="BETA-LACTAMASE-RELATED"/>
    <property type="match status" value="1"/>
</dbReference>
<keyword evidence="3" id="KW-1185">Reference proteome</keyword>
<dbReference type="Proteomes" id="UP001139474">
    <property type="component" value="Unassembled WGS sequence"/>
</dbReference>